<dbReference type="KEGG" id="pchm:VFPPC_13592"/>
<reference evidence="1 2" key="1">
    <citation type="journal article" date="2016" name="PLoS Pathog.">
        <title>Biosynthesis of antibiotic leucinostatins in bio-control fungus Purpureocillium lilacinum and their inhibition on phytophthora revealed by genome mining.</title>
        <authorList>
            <person name="Wang G."/>
            <person name="Liu Z."/>
            <person name="Lin R."/>
            <person name="Li E."/>
            <person name="Mao Z."/>
            <person name="Ling J."/>
            <person name="Yang Y."/>
            <person name="Yin W.B."/>
            <person name="Xie B."/>
        </authorList>
    </citation>
    <scope>NUCLEOTIDE SEQUENCE [LARGE SCALE GENOMIC DNA]</scope>
    <source>
        <strain evidence="1">170</strain>
    </source>
</reference>
<dbReference type="RefSeq" id="XP_018144761.1">
    <property type="nucleotide sequence ID" value="XM_018291367.1"/>
</dbReference>
<dbReference type="GeneID" id="28855361"/>
<organism evidence="1 2">
    <name type="scientific">Pochonia chlamydosporia 170</name>
    <dbReference type="NCBI Taxonomy" id="1380566"/>
    <lineage>
        <taxon>Eukaryota</taxon>
        <taxon>Fungi</taxon>
        <taxon>Dikarya</taxon>
        <taxon>Ascomycota</taxon>
        <taxon>Pezizomycotina</taxon>
        <taxon>Sordariomycetes</taxon>
        <taxon>Hypocreomycetidae</taxon>
        <taxon>Hypocreales</taxon>
        <taxon>Clavicipitaceae</taxon>
        <taxon>Pochonia</taxon>
    </lineage>
</organism>
<dbReference type="OrthoDB" id="4191831at2759"/>
<gene>
    <name evidence="1" type="ORF">VFPPC_13592</name>
</gene>
<dbReference type="Proteomes" id="UP000078397">
    <property type="component" value="Unassembled WGS sequence"/>
</dbReference>
<keyword evidence="2" id="KW-1185">Reference proteome</keyword>
<protein>
    <submittedName>
        <fullName evidence="1">DNA mismatch repair protein</fullName>
    </submittedName>
</protein>
<name>A0A179FRZ9_METCM</name>
<evidence type="ECO:0000313" key="1">
    <source>
        <dbReference type="EMBL" id="OAQ67911.1"/>
    </source>
</evidence>
<evidence type="ECO:0000313" key="2">
    <source>
        <dbReference type="Proteomes" id="UP000078397"/>
    </source>
</evidence>
<dbReference type="AlphaFoldDB" id="A0A179FRZ9"/>
<comment type="caution">
    <text evidence="1">The sequence shown here is derived from an EMBL/GenBank/DDBJ whole genome shotgun (WGS) entry which is preliminary data.</text>
</comment>
<proteinExistence type="predicted"/>
<accession>A0A179FRZ9</accession>
<dbReference type="EMBL" id="LSBJ02000003">
    <property type="protein sequence ID" value="OAQ67911.1"/>
    <property type="molecule type" value="Genomic_DNA"/>
</dbReference>
<sequence>MAAKTLLDCSEDLLLSVLDFLSFGDLLSMSIVNKYIHTLTRPHLYSKVKTTWALNHTPPVSLLLRSILDAPELSSYVRSLRLVGHEFHENPGLKEPPACPIATSSLSKASKLIQRTRVPFAKLWIDELQSGTVDAVVAVLLLLLPNLRSLHLGPNFTIHSRLLGNLLQYALCKPSKEYQLPTFENLSSITFCRRAKEHRHLTANNTADPAHTPTPSSLVSLEVYRLREAQLKQLLSVVKGLQKLHWHWFYQLDLNPDVSRNVVELDTIAAALNQARDTLTDLTIDAETCPKLLVGDYDPPTLEMRASLDDLVHMGKLRRLSVPWVFLMGFSVPSAKKLADSLPLSLELLILTANLDDNDDWEWDDDSIVSAVKSGLEDRAVLRLTKPRRIILPSPLEYGDIADERREELRYIGANAGLELGWTDK</sequence>